<dbReference type="GO" id="GO:0004674">
    <property type="term" value="F:protein serine/threonine kinase activity"/>
    <property type="evidence" value="ECO:0007669"/>
    <property type="project" value="UniProtKB-EC"/>
</dbReference>
<keyword evidence="4 8" id="KW-0418">Kinase</keyword>
<dbReference type="GO" id="GO:0005634">
    <property type="term" value="C:nucleus"/>
    <property type="evidence" value="ECO:0007669"/>
    <property type="project" value="TreeGrafter"/>
</dbReference>
<keyword evidence="3" id="KW-0547">Nucleotide-binding</keyword>
<keyword evidence="5" id="KW-0067">ATP-binding</keyword>
<dbReference type="EMBL" id="CASHTH010004078">
    <property type="protein sequence ID" value="CAI8053241.1"/>
    <property type="molecule type" value="Genomic_DNA"/>
</dbReference>
<dbReference type="InterPro" id="IPR050517">
    <property type="entry name" value="DDR_Repair_Kinase"/>
</dbReference>
<dbReference type="Pfam" id="PF02260">
    <property type="entry name" value="FATC"/>
    <property type="match status" value="1"/>
</dbReference>
<protein>
    <recommendedName>
        <fullName evidence="1">non-specific serine/threonine protein kinase</fullName>
        <ecNumber evidence="1">2.7.11.1</ecNumber>
    </recommendedName>
</protein>
<keyword evidence="2" id="KW-0808">Transferase</keyword>
<dbReference type="PANTHER" id="PTHR11139:SF71">
    <property type="entry name" value="SERINE_THREONINE-PROTEIN KINASE SMG1"/>
    <property type="match status" value="1"/>
</dbReference>
<feature type="domain" description="PI3K/PI4K catalytic" evidence="6">
    <location>
        <begin position="1"/>
        <end position="220"/>
    </location>
</feature>
<dbReference type="PROSITE" id="PS51190">
    <property type="entry name" value="FATC"/>
    <property type="match status" value="1"/>
</dbReference>
<comment type="caution">
    <text evidence="8">The sequence shown here is derived from an EMBL/GenBank/DDBJ whole genome shotgun (WGS) entry which is preliminary data.</text>
</comment>
<feature type="domain" description="FATC" evidence="7">
    <location>
        <begin position="1348"/>
        <end position="1380"/>
    </location>
</feature>
<dbReference type="SMART" id="SM01343">
    <property type="entry name" value="FATC"/>
    <property type="match status" value="1"/>
</dbReference>
<dbReference type="PANTHER" id="PTHR11139">
    <property type="entry name" value="ATAXIA TELANGIECTASIA MUTATED ATM -RELATED"/>
    <property type="match status" value="1"/>
</dbReference>
<dbReference type="InterPro" id="IPR036940">
    <property type="entry name" value="PI3/4_kinase_cat_sf"/>
</dbReference>
<evidence type="ECO:0000256" key="5">
    <source>
        <dbReference type="ARBA" id="ARBA00022840"/>
    </source>
</evidence>
<dbReference type="InterPro" id="IPR011009">
    <property type="entry name" value="Kinase-like_dom_sf"/>
</dbReference>
<dbReference type="SUPFAM" id="SSF56112">
    <property type="entry name" value="Protein kinase-like (PK-like)"/>
    <property type="match status" value="1"/>
</dbReference>
<dbReference type="FunFam" id="1.10.1070.11:FF:000008">
    <property type="entry name" value="serine/threonine-protein kinase SMG1 isoform X2"/>
    <property type="match status" value="1"/>
</dbReference>
<dbReference type="InterPro" id="IPR003152">
    <property type="entry name" value="FATC_dom"/>
</dbReference>
<organism evidence="8 9">
    <name type="scientific">Geodia barretti</name>
    <name type="common">Barrett's horny sponge</name>
    <dbReference type="NCBI Taxonomy" id="519541"/>
    <lineage>
        <taxon>Eukaryota</taxon>
        <taxon>Metazoa</taxon>
        <taxon>Porifera</taxon>
        <taxon>Demospongiae</taxon>
        <taxon>Heteroscleromorpha</taxon>
        <taxon>Tetractinellida</taxon>
        <taxon>Astrophorina</taxon>
        <taxon>Geodiidae</taxon>
        <taxon>Geodia</taxon>
    </lineage>
</organism>
<evidence type="ECO:0000256" key="2">
    <source>
        <dbReference type="ARBA" id="ARBA00022679"/>
    </source>
</evidence>
<accession>A0AA35TUD6</accession>
<dbReference type="Pfam" id="PF00454">
    <property type="entry name" value="PI3_PI4_kinase"/>
    <property type="match status" value="1"/>
</dbReference>
<dbReference type="GO" id="GO:0000184">
    <property type="term" value="P:nuclear-transcribed mRNA catabolic process, nonsense-mediated decay"/>
    <property type="evidence" value="ECO:0007669"/>
    <property type="project" value="TreeGrafter"/>
</dbReference>
<name>A0AA35TUD6_GEOBA</name>
<dbReference type="Gene3D" id="1.10.1070.11">
    <property type="entry name" value="Phosphatidylinositol 3-/4-kinase, catalytic domain"/>
    <property type="match status" value="1"/>
</dbReference>
<dbReference type="InterPro" id="IPR018936">
    <property type="entry name" value="PI3/4_kinase_CS"/>
</dbReference>
<dbReference type="GO" id="GO:0005524">
    <property type="term" value="F:ATP binding"/>
    <property type="evidence" value="ECO:0007669"/>
    <property type="project" value="UniProtKB-KW"/>
</dbReference>
<evidence type="ECO:0000313" key="9">
    <source>
        <dbReference type="Proteomes" id="UP001174909"/>
    </source>
</evidence>
<evidence type="ECO:0000256" key="4">
    <source>
        <dbReference type="ARBA" id="ARBA00022777"/>
    </source>
</evidence>
<dbReference type="PROSITE" id="PS00916">
    <property type="entry name" value="PI3_4_KINASE_2"/>
    <property type="match status" value="1"/>
</dbReference>
<gene>
    <name evidence="8" type="ORF">GBAR_LOCUS29114</name>
</gene>
<evidence type="ECO:0000256" key="1">
    <source>
        <dbReference type="ARBA" id="ARBA00012513"/>
    </source>
</evidence>
<dbReference type="Proteomes" id="UP001174909">
    <property type="component" value="Unassembled WGS sequence"/>
</dbReference>
<reference evidence="8" key="1">
    <citation type="submission" date="2023-03" db="EMBL/GenBank/DDBJ databases">
        <authorList>
            <person name="Steffen K."/>
            <person name="Cardenas P."/>
        </authorList>
    </citation>
    <scope>NUCLEOTIDE SEQUENCE</scope>
</reference>
<evidence type="ECO:0000313" key="8">
    <source>
        <dbReference type="EMBL" id="CAI8053241.1"/>
    </source>
</evidence>
<dbReference type="InterPro" id="IPR000403">
    <property type="entry name" value="PI3/4_kinase_cat_dom"/>
</dbReference>
<evidence type="ECO:0000259" key="7">
    <source>
        <dbReference type="PROSITE" id="PS51190"/>
    </source>
</evidence>
<evidence type="ECO:0000256" key="3">
    <source>
        <dbReference type="ARBA" id="ARBA00022741"/>
    </source>
</evidence>
<evidence type="ECO:0000259" key="6">
    <source>
        <dbReference type="PROSITE" id="PS50290"/>
    </source>
</evidence>
<sequence>MKPNELFYSKIIPLLKKEGMSEQSPRKDWPHNVQLRVLKELMHETPSDLLAKELWCASTCASEWWCNTQTYNRSTAVMCMIGYIIGLGDRHLDNLLVEFATGQVVHVDYNVCFEKGKSLRVPERVPFRMTQNISAALGFTGVEGLFRISCEDILKILRRGRETLLTLLEAFVYDPLIDWTQSEDAAFPLAIRATTDTTGRLSRKDMEREVASGMLVTRLAESGTHWQRNRESLCSVLLALEHHLQEIATTGERLITLNELIVKTDKQMDIFKDAISTPDHPLISMQDKLSEQNKLAADQKRLVAEVRDKLQEYHDWNIKYNEAFTAIHGAELGTLITHVQQKPLSLGLPAHDPAVEFLESISHTQNIETCDLLEEELLAMLQKRRQILHNALEALHQYRNITAQFHADYLTQSRSFLWESCLGPLLDGPITRASLMKAAEDFDNQLNAGGRSAQLVKAVDSRLRKQTQELHVRCNKLMERSKMLSSVEVSKLEAGVNDASRSLHQFCIDNPEEGPPSLACFIIAALCPLSRRWLFMEQTAQAARERLSDLTSRDGDWFLDELCTMSGNVSQMNGLLQMCIRAMGHDLHSSSVFACAVEAVKAVHRVYMSMQELFNQFQSSVLPEAINNVLMEDEGMLDVLDELSSFRLSSYPDLPLLDALSRLGEDLLQAALKRQQADLMVTAAVEEMRNKLSSLLDEGEENPAKANLNKFLGLLHKCEASTLAMLETVDAIDVPQTWGIVDIIKQTISLMCNTAGLSLTDELLSVHKAQAIVEFCVECKKLLKSFKLELNNPEEHPAGLQQQTPPGTPGRKSLLIPVPSEQSLCLPVRRYISESLICHVLGQPSYSLASLLVSTMKEYLGGNLPPNPVAPIPVEDLCKVVNDYYQQELSMATIQHARGLFSHYDVAWRECDRTNRLQTNLKNAKQSLHRTRGLTTRFQWLHEESLISPDSHYPWVGPQRSVLLTTIKKVLSEQMATSLTGVLDRINSQWFRISQRLQWAAGSTSSLNSTIDEFERAMNRRKMILQTEEDLYLKIYEYSEAVIHLESSHTRIPAQTTSDREMTQLLNRCADVSVKLQLCMDQLSQVSDILPLVELPEDGGPLTVEWMQGKLDHLQLERGRIMVDKKANNTKLAKKKESVLSELEKLRTLNRGHRKLMVEIWSHLTTLARLEEAPPPGQAVPGPRAFINLQNKFGEETKTFIQATQELIASDMSLTGKSTWTSPSRAEEFIHMKEASGNHRMLAESLLGQLLSFTDQLFQGQSCANLKWNSPPTIDNIIPKSHSLISITSQGPVAAEPPEQQSKIYRSSQGIVRDKRTGKALQEQNSYAVGVWRRVKAKLDGRDPDPGYRMTVAEQVKFVIDEAVGLDNLCQLYEGWTPWV</sequence>
<dbReference type="SMART" id="SM00146">
    <property type="entry name" value="PI3Kc"/>
    <property type="match status" value="1"/>
</dbReference>
<keyword evidence="9" id="KW-1185">Reference proteome</keyword>
<dbReference type="EC" id="2.7.11.1" evidence="1"/>
<proteinExistence type="predicted"/>
<dbReference type="PROSITE" id="PS50290">
    <property type="entry name" value="PI3_4_KINASE_3"/>
    <property type="match status" value="1"/>
</dbReference>